<dbReference type="Pfam" id="PF07730">
    <property type="entry name" value="HisKA_3"/>
    <property type="match status" value="1"/>
</dbReference>
<keyword evidence="6 12" id="KW-0418">Kinase</keyword>
<evidence type="ECO:0000256" key="5">
    <source>
        <dbReference type="ARBA" id="ARBA00022741"/>
    </source>
</evidence>
<dbReference type="InterPro" id="IPR050482">
    <property type="entry name" value="Sensor_HK_TwoCompSys"/>
</dbReference>
<dbReference type="PANTHER" id="PTHR24421">
    <property type="entry name" value="NITRATE/NITRITE SENSOR PROTEIN NARX-RELATED"/>
    <property type="match status" value="1"/>
</dbReference>
<name>A0A1S2PQE1_9ACTN</name>
<keyword evidence="10" id="KW-0812">Transmembrane</keyword>
<evidence type="ECO:0000256" key="7">
    <source>
        <dbReference type="ARBA" id="ARBA00022840"/>
    </source>
</evidence>
<evidence type="ECO:0000256" key="1">
    <source>
        <dbReference type="ARBA" id="ARBA00000085"/>
    </source>
</evidence>
<feature type="transmembrane region" description="Helical" evidence="10">
    <location>
        <begin position="41"/>
        <end position="59"/>
    </location>
</feature>
<evidence type="ECO:0000256" key="4">
    <source>
        <dbReference type="ARBA" id="ARBA00022679"/>
    </source>
</evidence>
<dbReference type="Proteomes" id="UP000179935">
    <property type="component" value="Unassembled WGS sequence"/>
</dbReference>
<dbReference type="OrthoDB" id="227596at2"/>
<feature type="transmembrane region" description="Helical" evidence="10">
    <location>
        <begin position="95"/>
        <end position="112"/>
    </location>
</feature>
<dbReference type="PANTHER" id="PTHR24421:SF10">
    <property type="entry name" value="NITRATE_NITRITE SENSOR PROTEIN NARQ"/>
    <property type="match status" value="1"/>
</dbReference>
<feature type="transmembrane region" description="Helical" evidence="10">
    <location>
        <begin position="66"/>
        <end position="83"/>
    </location>
</feature>
<organism evidence="12 13">
    <name type="scientific">Streptomyces colonosanans</name>
    <dbReference type="NCBI Taxonomy" id="1428652"/>
    <lineage>
        <taxon>Bacteria</taxon>
        <taxon>Bacillati</taxon>
        <taxon>Actinomycetota</taxon>
        <taxon>Actinomycetes</taxon>
        <taxon>Kitasatosporales</taxon>
        <taxon>Streptomycetaceae</taxon>
        <taxon>Streptomyces</taxon>
    </lineage>
</organism>
<feature type="domain" description="Signal transduction histidine kinase subgroup 3 dimerisation and phosphoacceptor" evidence="11">
    <location>
        <begin position="187"/>
        <end position="249"/>
    </location>
</feature>
<comment type="catalytic activity">
    <reaction evidence="1">
        <text>ATP + protein L-histidine = ADP + protein N-phospho-L-histidine.</text>
        <dbReference type="EC" id="2.7.13.3"/>
    </reaction>
</comment>
<reference evidence="12 13" key="1">
    <citation type="submission" date="2016-10" db="EMBL/GenBank/DDBJ databases">
        <title>Genome sequence of Streptomyces sp. MUSC 93.</title>
        <authorList>
            <person name="Lee L.-H."/>
            <person name="Ser H.-L."/>
            <person name="Law J.W.-F."/>
        </authorList>
    </citation>
    <scope>NUCLEOTIDE SEQUENCE [LARGE SCALE GENOMIC DNA]</scope>
    <source>
        <strain evidence="12 13">MUSC 93</strain>
    </source>
</reference>
<keyword evidence="10" id="KW-1133">Transmembrane helix</keyword>
<keyword evidence="10" id="KW-0472">Membrane</keyword>
<dbReference type="GO" id="GO:0016020">
    <property type="term" value="C:membrane"/>
    <property type="evidence" value="ECO:0007669"/>
    <property type="project" value="InterPro"/>
</dbReference>
<dbReference type="GO" id="GO:0005524">
    <property type="term" value="F:ATP binding"/>
    <property type="evidence" value="ECO:0007669"/>
    <property type="project" value="UniProtKB-KW"/>
</dbReference>
<evidence type="ECO:0000256" key="10">
    <source>
        <dbReference type="SAM" id="Phobius"/>
    </source>
</evidence>
<keyword evidence="4" id="KW-0808">Transferase</keyword>
<dbReference type="GO" id="GO:0000155">
    <property type="term" value="F:phosphorelay sensor kinase activity"/>
    <property type="evidence" value="ECO:0007669"/>
    <property type="project" value="InterPro"/>
</dbReference>
<evidence type="ECO:0000256" key="6">
    <source>
        <dbReference type="ARBA" id="ARBA00022777"/>
    </source>
</evidence>
<feature type="transmembrane region" description="Helical" evidence="10">
    <location>
        <begin position="16"/>
        <end position="35"/>
    </location>
</feature>
<keyword evidence="3" id="KW-0597">Phosphoprotein</keyword>
<dbReference type="InterPro" id="IPR036890">
    <property type="entry name" value="HATPase_C_sf"/>
</dbReference>
<dbReference type="AlphaFoldDB" id="A0A1S2PQE1"/>
<dbReference type="STRING" id="1428652.BIV24_08250"/>
<evidence type="ECO:0000313" key="13">
    <source>
        <dbReference type="Proteomes" id="UP000179935"/>
    </source>
</evidence>
<sequence length="409" mass="42052">MGRMTANIGNHIQRRVVRPACAALAVLAVAGGLVAGGSAGWRSVASMTVVVLGALAVAGWRDRVHVVPVALGVAAVSTLGTVFGDPPVQRQSTGMATLVEIAATLLLVCLLARYAPARAAVLLCPALGVLASTAMLRLQVPPTLLETAAQSAFFALGAIAAGAVGWYLRALESRRLRSVREARRHQRLELARDLHDFVAHDVSGIVVLAQAAQVVGADQPEKVLPILQQIEAAGLQALGSMDRTVRMLDDSAGTDRAAAGEGRPQTYGLPDIADVVDRFQDAGRAEVHADIPLSPEQVGLVPREVAGTAHRIVVEALTNVRRHAGATPLVSVSVRCDPTADAPVLTVSVANSASPLTEAGAGPLKDGGRRGGGTGLAGLAERAGALGGILEYGPRSDGGWQVTAALPLD</sequence>
<dbReference type="InterPro" id="IPR011712">
    <property type="entry name" value="Sig_transdc_His_kin_sub3_dim/P"/>
</dbReference>
<evidence type="ECO:0000313" key="12">
    <source>
        <dbReference type="EMBL" id="OIJ96028.1"/>
    </source>
</evidence>
<keyword evidence="5" id="KW-0547">Nucleotide-binding</keyword>
<gene>
    <name evidence="12" type="ORF">BIV24_08250</name>
</gene>
<keyword evidence="8" id="KW-0902">Two-component regulatory system</keyword>
<feature type="transmembrane region" description="Helical" evidence="10">
    <location>
        <begin position="119"/>
        <end position="136"/>
    </location>
</feature>
<dbReference type="SUPFAM" id="SSF55874">
    <property type="entry name" value="ATPase domain of HSP90 chaperone/DNA topoisomerase II/histidine kinase"/>
    <property type="match status" value="1"/>
</dbReference>
<evidence type="ECO:0000256" key="8">
    <source>
        <dbReference type="ARBA" id="ARBA00023012"/>
    </source>
</evidence>
<dbReference type="GO" id="GO:0046983">
    <property type="term" value="F:protein dimerization activity"/>
    <property type="evidence" value="ECO:0007669"/>
    <property type="project" value="InterPro"/>
</dbReference>
<evidence type="ECO:0000256" key="2">
    <source>
        <dbReference type="ARBA" id="ARBA00012438"/>
    </source>
</evidence>
<evidence type="ECO:0000259" key="11">
    <source>
        <dbReference type="Pfam" id="PF07730"/>
    </source>
</evidence>
<dbReference type="EC" id="2.7.13.3" evidence="2"/>
<dbReference type="Gene3D" id="3.30.565.10">
    <property type="entry name" value="Histidine kinase-like ATPase, C-terminal domain"/>
    <property type="match status" value="1"/>
</dbReference>
<proteinExistence type="predicted"/>
<comment type="caution">
    <text evidence="12">The sequence shown here is derived from an EMBL/GenBank/DDBJ whole genome shotgun (WGS) entry which is preliminary data.</text>
</comment>
<dbReference type="EMBL" id="MLYP01000021">
    <property type="protein sequence ID" value="OIJ96028.1"/>
    <property type="molecule type" value="Genomic_DNA"/>
</dbReference>
<keyword evidence="7" id="KW-0067">ATP-binding</keyword>
<feature type="transmembrane region" description="Helical" evidence="10">
    <location>
        <begin position="148"/>
        <end position="168"/>
    </location>
</feature>
<dbReference type="Gene3D" id="1.20.5.1930">
    <property type="match status" value="1"/>
</dbReference>
<evidence type="ECO:0000256" key="9">
    <source>
        <dbReference type="SAM" id="MobiDB-lite"/>
    </source>
</evidence>
<evidence type="ECO:0000256" key="3">
    <source>
        <dbReference type="ARBA" id="ARBA00022553"/>
    </source>
</evidence>
<feature type="region of interest" description="Disordered" evidence="9">
    <location>
        <begin position="355"/>
        <end position="376"/>
    </location>
</feature>
<keyword evidence="13" id="KW-1185">Reference proteome</keyword>
<accession>A0A1S2PQE1</accession>
<dbReference type="CDD" id="cd16917">
    <property type="entry name" value="HATPase_UhpB-NarQ-NarX-like"/>
    <property type="match status" value="1"/>
</dbReference>
<protein>
    <recommendedName>
        <fullName evidence="2">histidine kinase</fullName>
        <ecNumber evidence="2">2.7.13.3</ecNumber>
    </recommendedName>
</protein>